<evidence type="ECO:0000256" key="9">
    <source>
        <dbReference type="RuleBase" id="RU003357"/>
    </source>
</evidence>
<dbReference type="FunFam" id="2.170.130.10:FF:000008">
    <property type="entry name" value="SusC/RagA family TonB-linked outer membrane protein"/>
    <property type="match status" value="1"/>
</dbReference>
<dbReference type="Gene3D" id="2.60.40.1120">
    <property type="entry name" value="Carboxypeptidase-like, regulatory domain"/>
    <property type="match status" value="1"/>
</dbReference>
<comment type="subcellular location">
    <subcellularLocation>
        <location evidence="1 8">Cell outer membrane</location>
        <topology evidence="1 8">Multi-pass membrane protein</topology>
    </subcellularLocation>
</comment>
<evidence type="ECO:0000256" key="6">
    <source>
        <dbReference type="ARBA" id="ARBA00023136"/>
    </source>
</evidence>
<organism evidence="13">
    <name type="scientific">uncultured Dysgonomonas sp</name>
    <dbReference type="NCBI Taxonomy" id="206096"/>
    <lineage>
        <taxon>Bacteria</taxon>
        <taxon>Pseudomonadati</taxon>
        <taxon>Bacteroidota</taxon>
        <taxon>Bacteroidia</taxon>
        <taxon>Bacteroidales</taxon>
        <taxon>Dysgonomonadaceae</taxon>
        <taxon>Dysgonomonas</taxon>
        <taxon>environmental samples</taxon>
    </lineage>
</organism>
<evidence type="ECO:0000259" key="12">
    <source>
        <dbReference type="Pfam" id="PF07715"/>
    </source>
</evidence>
<feature type="signal peptide" evidence="10">
    <location>
        <begin position="1"/>
        <end position="31"/>
    </location>
</feature>
<keyword evidence="2 8" id="KW-0813">Transport</keyword>
<evidence type="ECO:0000256" key="1">
    <source>
        <dbReference type="ARBA" id="ARBA00004571"/>
    </source>
</evidence>
<name>A0A212K1B2_9BACT</name>
<dbReference type="NCBIfam" id="TIGR04057">
    <property type="entry name" value="SusC_RagA_signa"/>
    <property type="match status" value="1"/>
</dbReference>
<dbReference type="FunFam" id="2.60.40.1120:FF:000003">
    <property type="entry name" value="Outer membrane protein Omp121"/>
    <property type="match status" value="1"/>
</dbReference>
<dbReference type="InterPro" id="IPR036942">
    <property type="entry name" value="Beta-barrel_TonB_sf"/>
</dbReference>
<dbReference type="Pfam" id="PF13715">
    <property type="entry name" value="CarbopepD_reg_2"/>
    <property type="match status" value="1"/>
</dbReference>
<dbReference type="InterPro" id="IPR012910">
    <property type="entry name" value="Plug_dom"/>
</dbReference>
<keyword evidence="10" id="KW-0732">Signal</keyword>
<dbReference type="InterPro" id="IPR039426">
    <property type="entry name" value="TonB-dep_rcpt-like"/>
</dbReference>
<keyword evidence="3 8" id="KW-1134">Transmembrane beta strand</keyword>
<reference evidence="13" key="1">
    <citation type="submission" date="2016-04" db="EMBL/GenBank/DDBJ databases">
        <authorList>
            <person name="Evans L.H."/>
            <person name="Alamgir A."/>
            <person name="Owens N."/>
            <person name="Weber N.D."/>
            <person name="Virtaneva K."/>
            <person name="Barbian K."/>
            <person name="Babar A."/>
            <person name="Rosenke K."/>
        </authorList>
    </citation>
    <scope>NUCLEOTIDE SEQUENCE</scope>
    <source>
        <strain evidence="13">86-1</strain>
    </source>
</reference>
<dbReference type="Gene3D" id="2.170.130.10">
    <property type="entry name" value="TonB-dependent receptor, plug domain"/>
    <property type="match status" value="1"/>
</dbReference>
<dbReference type="SUPFAM" id="SSF49464">
    <property type="entry name" value="Carboxypeptidase regulatory domain-like"/>
    <property type="match status" value="1"/>
</dbReference>
<dbReference type="InterPro" id="IPR018247">
    <property type="entry name" value="EF_Hand_1_Ca_BS"/>
</dbReference>
<evidence type="ECO:0000256" key="5">
    <source>
        <dbReference type="ARBA" id="ARBA00023077"/>
    </source>
</evidence>
<protein>
    <submittedName>
        <fullName evidence="13">TonB-dependent receptor SusC</fullName>
    </submittedName>
</protein>
<evidence type="ECO:0000259" key="11">
    <source>
        <dbReference type="Pfam" id="PF00593"/>
    </source>
</evidence>
<keyword evidence="7 8" id="KW-0998">Cell outer membrane</keyword>
<keyword evidence="6 8" id="KW-0472">Membrane</keyword>
<dbReference type="Gene3D" id="2.40.170.20">
    <property type="entry name" value="TonB-dependent receptor, beta-barrel domain"/>
    <property type="match status" value="1"/>
</dbReference>
<dbReference type="InterPro" id="IPR037066">
    <property type="entry name" value="Plug_dom_sf"/>
</dbReference>
<gene>
    <name evidence="13" type="primary">susC</name>
    <name evidence="13" type="ORF">KL86DYS1_31117</name>
</gene>
<comment type="similarity">
    <text evidence="8 9">Belongs to the TonB-dependent receptor family.</text>
</comment>
<evidence type="ECO:0000256" key="3">
    <source>
        <dbReference type="ARBA" id="ARBA00022452"/>
    </source>
</evidence>
<evidence type="ECO:0000256" key="7">
    <source>
        <dbReference type="ARBA" id="ARBA00023237"/>
    </source>
</evidence>
<feature type="chain" id="PRO_5013052731" evidence="10">
    <location>
        <begin position="32"/>
        <end position="987"/>
    </location>
</feature>
<evidence type="ECO:0000256" key="2">
    <source>
        <dbReference type="ARBA" id="ARBA00022448"/>
    </source>
</evidence>
<dbReference type="PROSITE" id="PS52016">
    <property type="entry name" value="TONB_DEPENDENT_REC_3"/>
    <property type="match status" value="1"/>
</dbReference>
<evidence type="ECO:0000256" key="8">
    <source>
        <dbReference type="PROSITE-ProRule" id="PRU01360"/>
    </source>
</evidence>
<dbReference type="InterPro" id="IPR023997">
    <property type="entry name" value="TonB-dep_OMP_SusC/RagA_CS"/>
</dbReference>
<proteinExistence type="inferred from homology"/>
<dbReference type="InterPro" id="IPR008969">
    <property type="entry name" value="CarboxyPept-like_regulatory"/>
</dbReference>
<dbReference type="AlphaFoldDB" id="A0A212K1B2"/>
<dbReference type="InterPro" id="IPR000531">
    <property type="entry name" value="Beta-barrel_TonB"/>
</dbReference>
<accession>A0A212K1B2</accession>
<evidence type="ECO:0000313" key="13">
    <source>
        <dbReference type="EMBL" id="SBW05453.1"/>
    </source>
</evidence>
<dbReference type="GO" id="GO:0009279">
    <property type="term" value="C:cell outer membrane"/>
    <property type="evidence" value="ECO:0007669"/>
    <property type="project" value="UniProtKB-SubCell"/>
</dbReference>
<sequence>MKKYDSCKKFAYFRFVIALALLLLAPLMALAQSKTIAGTVVDETNEPVIGAVVKVSETTLGTTTDIDGKYSIDLPEGRNQLEFSFLGYETQIVVITDNRVVNIKLEPKVQLMTEVVVIGYGTQLKKDLTGTVSSVSSKDFNQGLIGSPEQLINGKVAGVQIMSNNGSPTSGSTIRIRGGASLNASNDPLIVLDGVPLESGGISGNSSNFLSLINPNDIESMTVLKDASSTAIYGSRASNGVIIITTKKGSSDKLNISFNTTFSLQNKTKVAETLSAQEFRDLITSKGNDQQKALLGESNTNWNDEIYQTAVGTDNNLSVAGNFAKTVPFRVSAGYYNQEGILKTDNAKRYTGSIVVSPTFFDNHLKFDFNLKGSINKNSFANTDAIWNATVFNPTQPVYSGNSNFGGYYESLDNAGVPATGALLNPVGLLKQEQHESTVKRSIGNMDVDYKFHFLPELKAHLTLGYDYAKGEGTNYIPAEAANVYQIGGTDNEYSQEKTNKLFTSYLNYSKFFKNIKSNLDATAGYDYQHWRAKTPVFIDKNIAGETVSTSPAQDQTHVLLSFYGRVNYSYDSRYMLTATVRRDGSSRFNPDNRWGTFPSVALAWRISQESFLRDNNVISDLKLRLSYGVTGQQDGIGNYSFLPVYTLSNEYAQYRFGDKYYYLYRPSTYVADLKWETTDSYNAGFDFGFLNNRINGTFDYYNRKTKDLLATVSVPAGTNFAEKATTNVGNIESNGLEFAINATPIDTKDITWTLGFNATYQKVKITNLSLVKNENSPGSYTGPEVGGQGIQILTEGYTPYMFYVYKQVYDDAGKPIEGMYADLNDDGVINEKDLYRYHSPMPDYLLGFNSQFRYKNWSLGFALRASFGNYVYNNMAANAGAWETMQYIPYAINNMSRDFLNTGFQSRQFRSDYYVQNASFLKMDNISVGYNVGKVFNGPNLRIGALVQNVFTITKYDGVDPEITNGFDSSFYPRPRIFSLSLNLDF</sequence>
<evidence type="ECO:0000256" key="4">
    <source>
        <dbReference type="ARBA" id="ARBA00022692"/>
    </source>
</evidence>
<dbReference type="NCBIfam" id="TIGR04056">
    <property type="entry name" value="OMP_RagA_SusC"/>
    <property type="match status" value="1"/>
</dbReference>
<keyword evidence="5 9" id="KW-0798">TonB box</keyword>
<feature type="domain" description="TonB-dependent receptor-like beta-barrel" evidence="11">
    <location>
        <begin position="400"/>
        <end position="950"/>
    </location>
</feature>
<dbReference type="EMBL" id="FLUM01000003">
    <property type="protein sequence ID" value="SBW05453.1"/>
    <property type="molecule type" value="Genomic_DNA"/>
</dbReference>
<keyword evidence="13" id="KW-0675">Receptor</keyword>
<dbReference type="Pfam" id="PF00593">
    <property type="entry name" value="TonB_dep_Rec_b-barrel"/>
    <property type="match status" value="1"/>
</dbReference>
<dbReference type="Pfam" id="PF07715">
    <property type="entry name" value="Plug"/>
    <property type="match status" value="1"/>
</dbReference>
<keyword evidence="4 8" id="KW-0812">Transmembrane</keyword>
<evidence type="ECO:0000256" key="10">
    <source>
        <dbReference type="SAM" id="SignalP"/>
    </source>
</evidence>
<dbReference type="PROSITE" id="PS00018">
    <property type="entry name" value="EF_HAND_1"/>
    <property type="match status" value="1"/>
</dbReference>
<dbReference type="InterPro" id="IPR023996">
    <property type="entry name" value="TonB-dep_OMP_SusC/RagA"/>
</dbReference>
<dbReference type="SUPFAM" id="SSF56935">
    <property type="entry name" value="Porins"/>
    <property type="match status" value="1"/>
</dbReference>
<feature type="domain" description="TonB-dependent receptor plug" evidence="12">
    <location>
        <begin position="125"/>
        <end position="241"/>
    </location>
</feature>